<dbReference type="GO" id="GO:0034599">
    <property type="term" value="P:cellular response to oxidative stress"/>
    <property type="evidence" value="ECO:0007669"/>
    <property type="project" value="InterPro"/>
</dbReference>
<keyword evidence="7" id="KW-1185">Reference proteome</keyword>
<dbReference type="AlphaFoldDB" id="A0A4R6BAN9"/>
<dbReference type="InterPro" id="IPR029479">
    <property type="entry name" value="Nitroreductase"/>
</dbReference>
<dbReference type="PANTHER" id="PTHR43035">
    <property type="entry name" value="FATTY ACID REPRESSION MUTANT PROTEIN 2-RELATED"/>
    <property type="match status" value="1"/>
</dbReference>
<dbReference type="Proteomes" id="UP000295310">
    <property type="component" value="Unassembled WGS sequence"/>
</dbReference>
<evidence type="ECO:0000313" key="7">
    <source>
        <dbReference type="Proteomes" id="UP000295310"/>
    </source>
</evidence>
<evidence type="ECO:0000313" key="6">
    <source>
        <dbReference type="EMBL" id="TDL93336.1"/>
    </source>
</evidence>
<feature type="domain" description="Nitroreductase" evidence="5">
    <location>
        <begin position="17"/>
        <end position="185"/>
    </location>
</feature>
<evidence type="ECO:0000256" key="2">
    <source>
        <dbReference type="ARBA" id="ARBA00004496"/>
    </source>
</evidence>
<dbReference type="OrthoDB" id="9810617at2"/>
<dbReference type="FunFam" id="3.40.109.10:FF:000001">
    <property type="entry name" value="Nitroreductase family"/>
    <property type="match status" value="1"/>
</dbReference>
<dbReference type="CDD" id="cd02140">
    <property type="entry name" value="Frm2-like"/>
    <property type="match status" value="1"/>
</dbReference>
<comment type="cofactor">
    <cofactor evidence="1">
        <name>FMN</name>
        <dbReference type="ChEBI" id="CHEBI:58210"/>
    </cofactor>
</comment>
<evidence type="ECO:0000256" key="1">
    <source>
        <dbReference type="ARBA" id="ARBA00001917"/>
    </source>
</evidence>
<name>A0A4R6BAN9_9STAP</name>
<dbReference type="GO" id="GO:0016491">
    <property type="term" value="F:oxidoreductase activity"/>
    <property type="evidence" value="ECO:0007669"/>
    <property type="project" value="UniProtKB-KW"/>
</dbReference>
<dbReference type="RefSeq" id="WP_133432832.1">
    <property type="nucleotide sequence ID" value="NZ_SCWA01000030.1"/>
</dbReference>
<dbReference type="PANTHER" id="PTHR43035:SF1">
    <property type="entry name" value="FATTY ACID REPRESSION MUTANT PROTEIN 2-RELATED"/>
    <property type="match status" value="1"/>
</dbReference>
<keyword evidence="3" id="KW-0963">Cytoplasm</keyword>
<evidence type="ECO:0000259" key="5">
    <source>
        <dbReference type="Pfam" id="PF00881"/>
    </source>
</evidence>
<dbReference type="InterPro" id="IPR033877">
    <property type="entry name" value="Frm2/Hbn1"/>
</dbReference>
<dbReference type="EMBL" id="SCWA01000030">
    <property type="protein sequence ID" value="TDL93336.1"/>
    <property type="molecule type" value="Genomic_DNA"/>
</dbReference>
<dbReference type="GO" id="GO:0005737">
    <property type="term" value="C:cytoplasm"/>
    <property type="evidence" value="ECO:0007669"/>
    <property type="project" value="UniProtKB-SubCell"/>
</dbReference>
<keyword evidence="4" id="KW-0560">Oxidoreductase</keyword>
<evidence type="ECO:0000256" key="4">
    <source>
        <dbReference type="ARBA" id="ARBA00023002"/>
    </source>
</evidence>
<dbReference type="Pfam" id="PF00881">
    <property type="entry name" value="Nitroreductase"/>
    <property type="match status" value="1"/>
</dbReference>
<dbReference type="InterPro" id="IPR000415">
    <property type="entry name" value="Nitroreductase-like"/>
</dbReference>
<protein>
    <submittedName>
        <fullName evidence="6">Nitroreductase family protein</fullName>
    </submittedName>
</protein>
<evidence type="ECO:0000256" key="3">
    <source>
        <dbReference type="ARBA" id="ARBA00022490"/>
    </source>
</evidence>
<organism evidence="6 7">
    <name type="scientific">Macrococcus brunensis</name>
    <dbReference type="NCBI Taxonomy" id="198483"/>
    <lineage>
        <taxon>Bacteria</taxon>
        <taxon>Bacillati</taxon>
        <taxon>Bacillota</taxon>
        <taxon>Bacilli</taxon>
        <taxon>Bacillales</taxon>
        <taxon>Staphylococcaceae</taxon>
        <taxon>Macrococcus</taxon>
    </lineage>
</organism>
<comment type="caution">
    <text evidence="6">The sequence shown here is derived from an EMBL/GenBank/DDBJ whole genome shotgun (WGS) entry which is preliminary data.</text>
</comment>
<sequence length="207" mass="23515">MMLFKKIGYENFGQAMEKRRSIYDIKGEIPLSDAKIESILSDIIKHVPSAFNSQSTRLVLLLNDQHQKLWDLTADALKEKMGTERDFSATEAKLNSFKAGYGTVLFFEDEIVVKGLQDNFAAYADNFPIWSHHTNAMHQYAVWTAFATENIGASLQHYNGVIDEAVYTAFDIPRDWKLVAQMPFGTIGTQADAKEFKPVEDRLIIKK</sequence>
<reference evidence="6 7" key="1">
    <citation type="submission" date="2019-01" db="EMBL/GenBank/DDBJ databases">
        <title>Draft genome sequences of the type strains of six Macrococcus species.</title>
        <authorList>
            <person name="Mazhar S."/>
            <person name="Altermann E."/>
            <person name="Hill C."/>
            <person name="Mcauliffe O."/>
        </authorList>
    </citation>
    <scope>NUCLEOTIDE SEQUENCE [LARGE SCALE GENOMIC DNA]</scope>
    <source>
        <strain evidence="6 7">CCM4811</strain>
    </source>
</reference>
<dbReference type="Gene3D" id="3.40.109.10">
    <property type="entry name" value="NADH Oxidase"/>
    <property type="match status" value="1"/>
</dbReference>
<gene>
    <name evidence="6" type="ORF">ERX27_10880</name>
</gene>
<dbReference type="SUPFAM" id="SSF55469">
    <property type="entry name" value="FMN-dependent nitroreductase-like"/>
    <property type="match status" value="1"/>
</dbReference>
<comment type="subcellular location">
    <subcellularLocation>
        <location evidence="2">Cytoplasm</location>
    </subcellularLocation>
</comment>
<accession>A0A4R6BAN9</accession>
<proteinExistence type="predicted"/>